<dbReference type="FunFam" id="3.40.640.10:FF:000009">
    <property type="entry name" value="Cystathionine gamma-synthase homolog"/>
    <property type="match status" value="1"/>
</dbReference>
<dbReference type="EMBL" id="FOEC01000001">
    <property type="protein sequence ID" value="SEO37755.1"/>
    <property type="molecule type" value="Genomic_DNA"/>
</dbReference>
<organism evidence="6 7">
    <name type="scientific">Denitrobacterium detoxificans</name>
    <dbReference type="NCBI Taxonomy" id="79604"/>
    <lineage>
        <taxon>Bacteria</taxon>
        <taxon>Bacillati</taxon>
        <taxon>Actinomycetota</taxon>
        <taxon>Coriobacteriia</taxon>
        <taxon>Eggerthellales</taxon>
        <taxon>Eggerthellaceae</taxon>
        <taxon>Denitrobacterium</taxon>
    </lineage>
</organism>
<dbReference type="Proteomes" id="UP000182975">
    <property type="component" value="Unassembled WGS sequence"/>
</dbReference>
<dbReference type="GO" id="GO:0004123">
    <property type="term" value="F:cystathionine gamma-lyase activity"/>
    <property type="evidence" value="ECO:0007669"/>
    <property type="project" value="TreeGrafter"/>
</dbReference>
<dbReference type="PATRIC" id="fig|79604.3.peg.1854"/>
<dbReference type="GO" id="GO:0030170">
    <property type="term" value="F:pyridoxal phosphate binding"/>
    <property type="evidence" value="ECO:0007669"/>
    <property type="project" value="InterPro"/>
</dbReference>
<sequence>MSAYEHFDSALIHGGAGFDDPTHSVNVPIYQTSTFGQHLPGDFYGYEYSRTGNPTRAALESLIAELEGGERGFAFASGMAALTAVLSLFKTGDKVITSSNVYGGTFRVLDKVFNNFGIDYVMVDTSDVAAVEEAIDERTVALLVETPANPLLTITDLRAIAQVAKKHGLLAIADNTFMTPYLQRPLEFGFDIVVHSATKYLGGHSDVVAGLAVVANAELGERIAFLQNSTGGVLGPFDSFLLQRGIKTLGVRMDRHVQNAQAVATFLQSHPGVRAVYYPGLEGHPGHDVNAAQAKNGGVMMSFELAEGADINAFFLGLDLVVLAESLGGVESLVCHPATMTHAAIPVEIRKKVGISDELIRLSVGIEDERDIIADLGRAIAAATGKEA</sequence>
<dbReference type="GO" id="GO:0003962">
    <property type="term" value="F:cystathionine gamma-synthase activity"/>
    <property type="evidence" value="ECO:0007669"/>
    <property type="project" value="TreeGrafter"/>
</dbReference>
<dbReference type="SUPFAM" id="SSF53383">
    <property type="entry name" value="PLP-dependent transferases"/>
    <property type="match status" value="1"/>
</dbReference>
<dbReference type="Pfam" id="PF01053">
    <property type="entry name" value="Cys_Met_Meta_PP"/>
    <property type="match status" value="1"/>
</dbReference>
<evidence type="ECO:0000313" key="7">
    <source>
        <dbReference type="Proteomes" id="UP000182975"/>
    </source>
</evidence>
<dbReference type="FunFam" id="3.90.1150.10:FF:000033">
    <property type="entry name" value="Cystathionine gamma-synthase"/>
    <property type="match status" value="1"/>
</dbReference>
<evidence type="ECO:0000256" key="2">
    <source>
        <dbReference type="ARBA" id="ARBA00009077"/>
    </source>
</evidence>
<dbReference type="OrthoDB" id="9780685at2"/>
<dbReference type="PANTHER" id="PTHR11808:SF15">
    <property type="entry name" value="CYSTATHIONINE GAMMA-LYASE"/>
    <property type="match status" value="1"/>
</dbReference>
<evidence type="ECO:0000256" key="3">
    <source>
        <dbReference type="ARBA" id="ARBA00022898"/>
    </source>
</evidence>
<evidence type="ECO:0000256" key="4">
    <source>
        <dbReference type="PIRSR" id="PIRSR001434-2"/>
    </source>
</evidence>
<gene>
    <name evidence="6" type="ORF">SAMN02910314_00044</name>
</gene>
<dbReference type="InterPro" id="IPR000277">
    <property type="entry name" value="Cys/Met-Metab_PyrdxlP-dep_enz"/>
</dbReference>
<keyword evidence="6" id="KW-0456">Lyase</keyword>
<keyword evidence="7" id="KW-1185">Reference proteome</keyword>
<evidence type="ECO:0000256" key="1">
    <source>
        <dbReference type="ARBA" id="ARBA00001933"/>
    </source>
</evidence>
<dbReference type="PIRSF" id="PIRSF001434">
    <property type="entry name" value="CGS"/>
    <property type="match status" value="1"/>
</dbReference>
<keyword evidence="3 4" id="KW-0663">Pyridoxal phosphate</keyword>
<dbReference type="KEGG" id="ddt:AAY81_09235"/>
<dbReference type="PROSITE" id="PS00868">
    <property type="entry name" value="CYS_MET_METAB_PP"/>
    <property type="match status" value="1"/>
</dbReference>
<dbReference type="GO" id="GO:0019346">
    <property type="term" value="P:transsulfuration"/>
    <property type="evidence" value="ECO:0007669"/>
    <property type="project" value="InterPro"/>
</dbReference>
<evidence type="ECO:0000313" key="6">
    <source>
        <dbReference type="EMBL" id="SEO37755.1"/>
    </source>
</evidence>
<dbReference type="PANTHER" id="PTHR11808">
    <property type="entry name" value="TRANS-SULFURATION ENZYME FAMILY MEMBER"/>
    <property type="match status" value="1"/>
</dbReference>
<dbReference type="InterPro" id="IPR015424">
    <property type="entry name" value="PyrdxlP-dep_Trfase"/>
</dbReference>
<reference evidence="7" key="1">
    <citation type="submission" date="2016-10" db="EMBL/GenBank/DDBJ databases">
        <authorList>
            <person name="Varghese N."/>
        </authorList>
    </citation>
    <scope>NUCLEOTIDE SEQUENCE [LARGE SCALE GENOMIC DNA]</scope>
    <source>
        <strain evidence="7">DSM 21843</strain>
    </source>
</reference>
<protein>
    <submittedName>
        <fullName evidence="6">Cystathionine beta-lyase</fullName>
    </submittedName>
</protein>
<dbReference type="STRING" id="79604.AAY81_09235"/>
<dbReference type="Gene3D" id="3.40.640.10">
    <property type="entry name" value="Type I PLP-dependent aspartate aminotransferase-like (Major domain)"/>
    <property type="match status" value="1"/>
</dbReference>
<dbReference type="InterPro" id="IPR054542">
    <property type="entry name" value="Cys_met_metab_PP"/>
</dbReference>
<dbReference type="AlphaFoldDB" id="A0A172RZT4"/>
<dbReference type="InterPro" id="IPR015421">
    <property type="entry name" value="PyrdxlP-dep_Trfase_major"/>
</dbReference>
<proteinExistence type="inferred from homology"/>
<comment type="cofactor">
    <cofactor evidence="1 5">
        <name>pyridoxal 5'-phosphate</name>
        <dbReference type="ChEBI" id="CHEBI:597326"/>
    </cofactor>
</comment>
<dbReference type="Gene3D" id="3.90.1150.10">
    <property type="entry name" value="Aspartate Aminotransferase, domain 1"/>
    <property type="match status" value="1"/>
</dbReference>
<dbReference type="InterPro" id="IPR015422">
    <property type="entry name" value="PyrdxlP-dep_Trfase_small"/>
</dbReference>
<name>A0A172RZT4_9ACTN</name>
<feature type="modified residue" description="N6-(pyridoxal phosphate)lysine" evidence="4">
    <location>
        <position position="199"/>
    </location>
</feature>
<dbReference type="GO" id="GO:0019343">
    <property type="term" value="P:cysteine biosynthetic process via cystathionine"/>
    <property type="evidence" value="ECO:0007669"/>
    <property type="project" value="TreeGrafter"/>
</dbReference>
<dbReference type="GO" id="GO:0005737">
    <property type="term" value="C:cytoplasm"/>
    <property type="evidence" value="ECO:0007669"/>
    <property type="project" value="TreeGrafter"/>
</dbReference>
<accession>A0A172RZT4</accession>
<dbReference type="CDD" id="cd00614">
    <property type="entry name" value="CGS_like"/>
    <property type="match status" value="1"/>
</dbReference>
<comment type="similarity">
    <text evidence="2 5">Belongs to the trans-sulfuration enzymes family.</text>
</comment>
<evidence type="ECO:0000256" key="5">
    <source>
        <dbReference type="RuleBase" id="RU362118"/>
    </source>
</evidence>
<dbReference type="GO" id="GO:0009086">
    <property type="term" value="P:methionine biosynthetic process"/>
    <property type="evidence" value="ECO:0007669"/>
    <property type="project" value="UniProtKB-ARBA"/>
</dbReference>
<dbReference type="RefSeq" id="WP_066664282.1">
    <property type="nucleotide sequence ID" value="NZ_CP011402.1"/>
</dbReference>